<dbReference type="OrthoDB" id="581532at2"/>
<dbReference type="InterPro" id="IPR011037">
    <property type="entry name" value="Pyrv_Knase-like_insert_dom_sf"/>
</dbReference>
<dbReference type="Pfam" id="PF03476">
    <property type="entry name" value="MOSC_N"/>
    <property type="match status" value="1"/>
</dbReference>
<organism evidence="2 3">
    <name type="scientific">Paramylibacter kogurei</name>
    <dbReference type="NCBI Taxonomy" id="1889778"/>
    <lineage>
        <taxon>Bacteria</taxon>
        <taxon>Pseudomonadati</taxon>
        <taxon>Pseudomonadota</taxon>
        <taxon>Alphaproteobacteria</taxon>
        <taxon>Rhodobacterales</taxon>
        <taxon>Paracoccaceae</taxon>
        <taxon>Paramylibacter</taxon>
    </lineage>
</organism>
<evidence type="ECO:0000313" key="2">
    <source>
        <dbReference type="EMBL" id="PIB23928.1"/>
    </source>
</evidence>
<dbReference type="GO" id="GO:0030151">
    <property type="term" value="F:molybdenum ion binding"/>
    <property type="evidence" value="ECO:0007669"/>
    <property type="project" value="InterPro"/>
</dbReference>
<dbReference type="EMBL" id="MDGM01000012">
    <property type="protein sequence ID" value="PIB23928.1"/>
    <property type="molecule type" value="Genomic_DNA"/>
</dbReference>
<sequence length="251" mass="27408">MGNVTNLWRHPVKGVGGEALQSVALAAGKTMPLDRHWAIAHEDSKFNFDAPEWARCMNFARGARGHSLMAVTSQYDETSGKHRFSHPDLDDLLADPDNATDAAALVEWVRQISNPNRSLPKQVVSVAGRGMTDSSEASLSILSNASLAALSEKCGAELHQRRFRANIWVDGFDAWEEFNWIGKTIRIGDAEFEITKPVERCVATTVNPATGISDVDTLGTLKSNWGHINFGVFGVVTKSGTIYANSKIEIL</sequence>
<gene>
    <name evidence="2" type="ORF">BFP76_01345</name>
</gene>
<accession>A0A2G5K319</accession>
<keyword evidence="3" id="KW-1185">Reference proteome</keyword>
<evidence type="ECO:0000259" key="1">
    <source>
        <dbReference type="PROSITE" id="PS51340"/>
    </source>
</evidence>
<dbReference type="PANTHER" id="PTHR36930">
    <property type="entry name" value="METAL-SULFUR CLUSTER BIOSYNTHESIS PROTEINS YUAD-RELATED"/>
    <property type="match status" value="1"/>
</dbReference>
<dbReference type="GO" id="GO:0003824">
    <property type="term" value="F:catalytic activity"/>
    <property type="evidence" value="ECO:0007669"/>
    <property type="project" value="InterPro"/>
</dbReference>
<reference evidence="2 3" key="1">
    <citation type="submission" date="2016-08" db="EMBL/GenBank/DDBJ databases">
        <title>Draft genome of Amylibacter sp. strain 4G11.</title>
        <authorList>
            <person name="Wong S.-K."/>
            <person name="Hamasaki K."/>
            <person name="Yoshizawa S."/>
        </authorList>
    </citation>
    <scope>NUCLEOTIDE SEQUENCE [LARGE SCALE GENOMIC DNA]</scope>
    <source>
        <strain evidence="2 3">4G11</strain>
    </source>
</reference>
<feature type="domain" description="MOSC" evidence="1">
    <location>
        <begin position="106"/>
        <end position="251"/>
    </location>
</feature>
<dbReference type="SUPFAM" id="SSF50800">
    <property type="entry name" value="PK beta-barrel domain-like"/>
    <property type="match status" value="1"/>
</dbReference>
<dbReference type="AlphaFoldDB" id="A0A2G5K319"/>
<dbReference type="GO" id="GO:0030170">
    <property type="term" value="F:pyridoxal phosphate binding"/>
    <property type="evidence" value="ECO:0007669"/>
    <property type="project" value="InterPro"/>
</dbReference>
<evidence type="ECO:0000313" key="3">
    <source>
        <dbReference type="Proteomes" id="UP000231516"/>
    </source>
</evidence>
<name>A0A2G5K319_9RHOB</name>
<proteinExistence type="predicted"/>
<comment type="caution">
    <text evidence="2">The sequence shown here is derived from an EMBL/GenBank/DDBJ whole genome shotgun (WGS) entry which is preliminary data.</text>
</comment>
<dbReference type="PANTHER" id="PTHR36930:SF1">
    <property type="entry name" value="MOSC DOMAIN-CONTAINING PROTEIN"/>
    <property type="match status" value="1"/>
</dbReference>
<dbReference type="Pfam" id="PF03473">
    <property type="entry name" value="MOSC"/>
    <property type="match status" value="1"/>
</dbReference>
<dbReference type="RefSeq" id="WP_099592207.1">
    <property type="nucleotide sequence ID" value="NZ_MDGM01000012.1"/>
</dbReference>
<dbReference type="Gene3D" id="2.40.33.20">
    <property type="entry name" value="PK beta-barrel domain-like"/>
    <property type="match status" value="1"/>
</dbReference>
<dbReference type="InterPro" id="IPR052716">
    <property type="entry name" value="MOSC_domain"/>
</dbReference>
<dbReference type="InterPro" id="IPR005302">
    <property type="entry name" value="MoCF_Sase_C"/>
</dbReference>
<dbReference type="Proteomes" id="UP000231516">
    <property type="component" value="Unassembled WGS sequence"/>
</dbReference>
<dbReference type="InterPro" id="IPR005303">
    <property type="entry name" value="MOCOS_middle"/>
</dbReference>
<protein>
    <recommendedName>
        <fullName evidence="1">MOSC domain-containing protein</fullName>
    </recommendedName>
</protein>
<dbReference type="PROSITE" id="PS51340">
    <property type="entry name" value="MOSC"/>
    <property type="match status" value="1"/>
</dbReference>